<proteinExistence type="inferred from homology"/>
<dbReference type="InterPro" id="IPR016024">
    <property type="entry name" value="ARM-type_fold"/>
</dbReference>
<dbReference type="InterPro" id="IPR039777">
    <property type="entry name" value="IFRD"/>
</dbReference>
<accession>A0A1V9ZMD6</accession>
<feature type="non-terminal residue" evidence="3">
    <location>
        <position position="171"/>
    </location>
</feature>
<dbReference type="Pfam" id="PF05004">
    <property type="entry name" value="IFRD"/>
    <property type="match status" value="1"/>
</dbReference>
<keyword evidence="4" id="KW-1185">Reference proteome</keyword>
<dbReference type="SUPFAM" id="SSF48371">
    <property type="entry name" value="ARM repeat"/>
    <property type="match status" value="1"/>
</dbReference>
<name>A0A1V9ZMD6_9STRA</name>
<dbReference type="EMBL" id="JNBS01001832">
    <property type="protein sequence ID" value="OQR98940.1"/>
    <property type="molecule type" value="Genomic_DNA"/>
</dbReference>
<protein>
    <recommendedName>
        <fullName evidence="2">Interferon-related developmental regulator N-terminal domain-containing protein</fullName>
    </recommendedName>
</protein>
<organism evidence="3 4">
    <name type="scientific">Thraustotheca clavata</name>
    <dbReference type="NCBI Taxonomy" id="74557"/>
    <lineage>
        <taxon>Eukaryota</taxon>
        <taxon>Sar</taxon>
        <taxon>Stramenopiles</taxon>
        <taxon>Oomycota</taxon>
        <taxon>Saprolegniomycetes</taxon>
        <taxon>Saprolegniales</taxon>
        <taxon>Achlyaceae</taxon>
        <taxon>Thraustotheca</taxon>
    </lineage>
</organism>
<dbReference type="PANTHER" id="PTHR12354">
    <property type="entry name" value="INTERFERON-RELATED DEVELOPMENTAL REGULATOR"/>
    <property type="match status" value="1"/>
</dbReference>
<dbReference type="Proteomes" id="UP000243217">
    <property type="component" value="Unassembled WGS sequence"/>
</dbReference>
<comment type="similarity">
    <text evidence="1">Belongs to the IFRD family.</text>
</comment>
<dbReference type="PANTHER" id="PTHR12354:SF1">
    <property type="entry name" value="INTERFERON-RELATED DEVELOPMENTAL REGULATOR 1"/>
    <property type="match status" value="1"/>
</dbReference>
<reference evidence="3 4" key="1">
    <citation type="journal article" date="2014" name="Genome Biol. Evol.">
        <title>The secreted proteins of Achlya hypogyna and Thraustotheca clavata identify the ancestral oomycete secretome and reveal gene acquisitions by horizontal gene transfer.</title>
        <authorList>
            <person name="Misner I."/>
            <person name="Blouin N."/>
            <person name="Leonard G."/>
            <person name="Richards T.A."/>
            <person name="Lane C.E."/>
        </authorList>
    </citation>
    <scope>NUCLEOTIDE SEQUENCE [LARGE SCALE GENOMIC DNA]</scope>
    <source>
        <strain evidence="3 4">ATCC 34112</strain>
    </source>
</reference>
<sequence>MCSSVLMQEVGSVKSRFVTAVLTCLKKRHPESAVLCLRCISLMSINLGSDEDAFFNSIHQVVRRTITDQCDAELRTDAIYALSIAVFFCTTEDQPKWELIELLGSLITGRNLDKDDTSSISDDQKDNSDDVSDDDPLLIVAAIECWTFLVSFFNPSQIVPMIYDQSSKCKG</sequence>
<evidence type="ECO:0000256" key="1">
    <source>
        <dbReference type="ARBA" id="ARBA00008828"/>
    </source>
</evidence>
<evidence type="ECO:0000313" key="4">
    <source>
        <dbReference type="Proteomes" id="UP000243217"/>
    </source>
</evidence>
<feature type="domain" description="Interferon-related developmental regulator N-terminal" evidence="2">
    <location>
        <begin position="5"/>
        <end position="164"/>
    </location>
</feature>
<gene>
    <name evidence="3" type="ORF">THRCLA_06622</name>
</gene>
<comment type="caution">
    <text evidence="3">The sequence shown here is derived from an EMBL/GenBank/DDBJ whole genome shotgun (WGS) entry which is preliminary data.</text>
</comment>
<dbReference type="OrthoDB" id="18978at2759"/>
<evidence type="ECO:0000259" key="2">
    <source>
        <dbReference type="Pfam" id="PF05004"/>
    </source>
</evidence>
<evidence type="ECO:0000313" key="3">
    <source>
        <dbReference type="EMBL" id="OQR98940.1"/>
    </source>
</evidence>
<dbReference type="AlphaFoldDB" id="A0A1V9ZMD6"/>
<dbReference type="STRING" id="74557.A0A1V9ZMD6"/>
<dbReference type="InterPro" id="IPR007701">
    <property type="entry name" value="Interferon-rel_develop_reg_N"/>
</dbReference>